<feature type="compositionally biased region" description="Pro residues" evidence="1">
    <location>
        <begin position="1"/>
        <end position="12"/>
    </location>
</feature>
<comment type="caution">
    <text evidence="2">The sequence shown here is derived from an EMBL/GenBank/DDBJ whole genome shotgun (WGS) entry which is preliminary data.</text>
</comment>
<accession>A0A919VXP8</accession>
<evidence type="ECO:0000313" key="3">
    <source>
        <dbReference type="Proteomes" id="UP000681340"/>
    </source>
</evidence>
<dbReference type="Proteomes" id="UP000681340">
    <property type="component" value="Unassembled WGS sequence"/>
</dbReference>
<dbReference type="AlphaFoldDB" id="A0A919VXP8"/>
<protein>
    <submittedName>
        <fullName evidence="2">Uncharacterized protein</fullName>
    </submittedName>
</protein>
<feature type="region of interest" description="Disordered" evidence="1">
    <location>
        <begin position="94"/>
        <end position="126"/>
    </location>
</feature>
<feature type="region of interest" description="Disordered" evidence="1">
    <location>
        <begin position="1"/>
        <end position="79"/>
    </location>
</feature>
<reference evidence="2" key="1">
    <citation type="submission" date="2021-03" db="EMBL/GenBank/DDBJ databases">
        <title>Whole genome shotgun sequence of Actinoplanes auranticolor NBRC 12245.</title>
        <authorList>
            <person name="Komaki H."/>
            <person name="Tamura T."/>
        </authorList>
    </citation>
    <scope>NUCLEOTIDE SEQUENCE</scope>
    <source>
        <strain evidence="2">NBRC 12245</strain>
    </source>
</reference>
<organism evidence="2 3">
    <name type="scientific">Actinoplanes auranticolor</name>
    <dbReference type="NCBI Taxonomy" id="47988"/>
    <lineage>
        <taxon>Bacteria</taxon>
        <taxon>Bacillati</taxon>
        <taxon>Actinomycetota</taxon>
        <taxon>Actinomycetes</taxon>
        <taxon>Micromonosporales</taxon>
        <taxon>Micromonosporaceae</taxon>
        <taxon>Actinoplanes</taxon>
    </lineage>
</organism>
<feature type="compositionally biased region" description="Low complexity" evidence="1">
    <location>
        <begin position="13"/>
        <end position="33"/>
    </location>
</feature>
<evidence type="ECO:0000256" key="1">
    <source>
        <dbReference type="SAM" id="MobiDB-lite"/>
    </source>
</evidence>
<proteinExistence type="predicted"/>
<feature type="compositionally biased region" description="Basic residues" evidence="1">
    <location>
        <begin position="107"/>
        <end position="126"/>
    </location>
</feature>
<name>A0A919VXP8_9ACTN</name>
<keyword evidence="3" id="KW-1185">Reference proteome</keyword>
<feature type="compositionally biased region" description="Low complexity" evidence="1">
    <location>
        <begin position="42"/>
        <end position="60"/>
    </location>
</feature>
<dbReference type="EMBL" id="BOQL01000077">
    <property type="protein sequence ID" value="GIM78745.1"/>
    <property type="molecule type" value="Genomic_DNA"/>
</dbReference>
<evidence type="ECO:0000313" key="2">
    <source>
        <dbReference type="EMBL" id="GIM78745.1"/>
    </source>
</evidence>
<gene>
    <name evidence="2" type="ORF">Aau02nite_82350</name>
</gene>
<sequence length="126" mass="13158">MGSPPGGSPIPDGPRASAQRGAAAADRAKLQAAVVRPGTLSGAAGPEPALTTATATATAEDVGPASNCLHPPRDLLGRPGRLLRRRRRDIPAKRRADLIATIGPPGSRRHHLNPARARKPWGRQLR</sequence>